<feature type="non-terminal residue" evidence="1">
    <location>
        <position position="1"/>
    </location>
</feature>
<dbReference type="AlphaFoldDB" id="A0A382J296"/>
<organism evidence="1">
    <name type="scientific">marine metagenome</name>
    <dbReference type="NCBI Taxonomy" id="408172"/>
    <lineage>
        <taxon>unclassified sequences</taxon>
        <taxon>metagenomes</taxon>
        <taxon>ecological metagenomes</taxon>
    </lineage>
</organism>
<proteinExistence type="predicted"/>
<gene>
    <name evidence="1" type="ORF">METZ01_LOCUS258057</name>
</gene>
<dbReference type="InterPro" id="IPR019734">
    <property type="entry name" value="TPR_rpt"/>
</dbReference>
<dbReference type="SMART" id="SM00028">
    <property type="entry name" value="TPR"/>
    <property type="match status" value="2"/>
</dbReference>
<name>A0A382J296_9ZZZZ</name>
<dbReference type="InterPro" id="IPR011990">
    <property type="entry name" value="TPR-like_helical_dom_sf"/>
</dbReference>
<sequence length="251" mass="27649">TPYMPKWGGIDFVGEFDGSGLNVGLRIPLTSDYRLGLGFTHIENLPDFSEKYSAKHPGIILNFTMNVPKGVSGLPGMPGGPSPVPDGIAGPGAGIIDSTLMAADGAVTVLRDSLKLSRHQVRNLATQVSLLQQKSVSLADSVKSLNLEKNVSQKNINRAMRHLSRSLRYFHSGDYREALQEVETALELNPNLALAYARRGSIYYQLGDPQRATINWNLALQMDPEYDDVRNILKALHENRLKTTSFSRDED</sequence>
<dbReference type="Gene3D" id="1.25.40.10">
    <property type="entry name" value="Tetratricopeptide repeat domain"/>
    <property type="match status" value="1"/>
</dbReference>
<dbReference type="Pfam" id="PF13414">
    <property type="entry name" value="TPR_11"/>
    <property type="match status" value="1"/>
</dbReference>
<reference evidence="1" key="1">
    <citation type="submission" date="2018-05" db="EMBL/GenBank/DDBJ databases">
        <authorList>
            <person name="Lanie J.A."/>
            <person name="Ng W.-L."/>
            <person name="Kazmierczak K.M."/>
            <person name="Andrzejewski T.M."/>
            <person name="Davidsen T.M."/>
            <person name="Wayne K.J."/>
            <person name="Tettelin H."/>
            <person name="Glass J.I."/>
            <person name="Rusch D."/>
            <person name="Podicherti R."/>
            <person name="Tsui H.-C.T."/>
            <person name="Winkler M.E."/>
        </authorList>
    </citation>
    <scope>NUCLEOTIDE SEQUENCE</scope>
</reference>
<protein>
    <submittedName>
        <fullName evidence="1">Uncharacterized protein</fullName>
    </submittedName>
</protein>
<dbReference type="EMBL" id="UINC01070785">
    <property type="protein sequence ID" value="SVC05203.1"/>
    <property type="molecule type" value="Genomic_DNA"/>
</dbReference>
<evidence type="ECO:0000313" key="1">
    <source>
        <dbReference type="EMBL" id="SVC05203.1"/>
    </source>
</evidence>
<dbReference type="PROSITE" id="PS50005">
    <property type="entry name" value="TPR"/>
    <property type="match status" value="2"/>
</dbReference>
<accession>A0A382J296</accession>
<dbReference type="SUPFAM" id="SSF48452">
    <property type="entry name" value="TPR-like"/>
    <property type="match status" value="1"/>
</dbReference>